<accession>L9Z316</accession>
<evidence type="ECO:0000313" key="3">
    <source>
        <dbReference type="Proteomes" id="UP000011618"/>
    </source>
</evidence>
<dbReference type="EMBL" id="AOII01000034">
    <property type="protein sequence ID" value="ELY80296.1"/>
    <property type="molecule type" value="Genomic_DNA"/>
</dbReference>
<reference evidence="2 3" key="1">
    <citation type="journal article" date="2014" name="PLoS Genet.">
        <title>Phylogenetically driven sequencing of extremely halophilic archaea reveals strategies for static and dynamic osmo-response.</title>
        <authorList>
            <person name="Becker E.A."/>
            <person name="Seitzer P.M."/>
            <person name="Tritt A."/>
            <person name="Larsen D."/>
            <person name="Krusor M."/>
            <person name="Yao A.I."/>
            <person name="Wu D."/>
            <person name="Madern D."/>
            <person name="Eisen J.A."/>
            <person name="Darling A.E."/>
            <person name="Facciotti M.T."/>
        </authorList>
    </citation>
    <scope>NUCLEOTIDE SEQUENCE [LARGE SCALE GENOMIC DNA]</scope>
    <source>
        <strain evidence="2 3">DSM 3751</strain>
    </source>
</reference>
<protein>
    <submittedName>
        <fullName evidence="2">Uncharacterized protein</fullName>
    </submittedName>
</protein>
<feature type="region of interest" description="Disordered" evidence="1">
    <location>
        <begin position="1"/>
        <end position="64"/>
    </location>
</feature>
<dbReference type="PATRIC" id="fig|1227495.3.peg.942"/>
<sequence>MRIEPLEAQAGMQFGAHGESGRVSVLEPADGSGGRQRSHRSVCRSEDGRPRSYTVDPSKAVNTD</sequence>
<gene>
    <name evidence="2" type="ORF">C487_04725</name>
</gene>
<comment type="caution">
    <text evidence="2">The sequence shown here is derived from an EMBL/GenBank/DDBJ whole genome shotgun (WGS) entry which is preliminary data.</text>
</comment>
<dbReference type="RefSeq" id="WP_006184515.1">
    <property type="nucleotide sequence ID" value="NZ_AOII01000034.1"/>
</dbReference>
<evidence type="ECO:0000313" key="2">
    <source>
        <dbReference type="EMBL" id="ELY80296.1"/>
    </source>
</evidence>
<dbReference type="Proteomes" id="UP000011618">
    <property type="component" value="Unassembled WGS sequence"/>
</dbReference>
<evidence type="ECO:0000256" key="1">
    <source>
        <dbReference type="SAM" id="MobiDB-lite"/>
    </source>
</evidence>
<dbReference type="AlphaFoldDB" id="L9Z316"/>
<name>L9Z316_9EURY</name>
<proteinExistence type="predicted"/>
<organism evidence="2 3">
    <name type="scientific">Natrinema pallidum DSM 3751</name>
    <dbReference type="NCBI Taxonomy" id="1227495"/>
    <lineage>
        <taxon>Archaea</taxon>
        <taxon>Methanobacteriati</taxon>
        <taxon>Methanobacteriota</taxon>
        <taxon>Stenosarchaea group</taxon>
        <taxon>Halobacteria</taxon>
        <taxon>Halobacteriales</taxon>
        <taxon>Natrialbaceae</taxon>
        <taxon>Natrinema</taxon>
    </lineage>
</organism>